<dbReference type="SUPFAM" id="SSF52172">
    <property type="entry name" value="CheY-like"/>
    <property type="match status" value="1"/>
</dbReference>
<feature type="domain" description="HTH araC/xylS-type" evidence="7">
    <location>
        <begin position="430"/>
        <end position="529"/>
    </location>
</feature>
<keyword evidence="2" id="KW-0805">Transcription regulation</keyword>
<protein>
    <recommendedName>
        <fullName evidence="1">Stage 0 sporulation protein A homolog</fullName>
    </recommendedName>
</protein>
<dbReference type="Pfam" id="PF00072">
    <property type="entry name" value="Response_reg"/>
    <property type="match status" value="1"/>
</dbReference>
<comment type="function">
    <text evidence="5">May play the central regulatory role in sporulation. It may be an element of the effector pathway responsible for the activation of sporulation genes in response to nutritional stress. Spo0A may act in concert with spo0H (a sigma factor) to control the expression of some genes that are critical to the sporulation process.</text>
</comment>
<dbReference type="CDD" id="cd17536">
    <property type="entry name" value="REC_YesN-like"/>
    <property type="match status" value="1"/>
</dbReference>
<dbReference type="SMART" id="SM00448">
    <property type="entry name" value="REC"/>
    <property type="match status" value="1"/>
</dbReference>
<dbReference type="STRING" id="1796616.A4V09_21430"/>
<evidence type="ECO:0000313" key="9">
    <source>
        <dbReference type="EMBL" id="ANU78074.1"/>
    </source>
</evidence>
<keyword evidence="10" id="KW-1185">Reference proteome</keyword>
<dbReference type="KEGG" id="byl:A4V09_21430"/>
<keyword evidence="3 9" id="KW-0238">DNA-binding</keyword>
<dbReference type="PROSITE" id="PS50110">
    <property type="entry name" value="RESPONSE_REGULATORY"/>
    <property type="match status" value="1"/>
</dbReference>
<dbReference type="PANTHER" id="PTHR43280:SF10">
    <property type="entry name" value="REGULATORY PROTEIN POCR"/>
    <property type="match status" value="1"/>
</dbReference>
<dbReference type="InterPro" id="IPR020449">
    <property type="entry name" value="Tscrpt_reg_AraC-type_HTH"/>
</dbReference>
<evidence type="ECO:0000256" key="4">
    <source>
        <dbReference type="ARBA" id="ARBA00023163"/>
    </source>
</evidence>
<evidence type="ECO:0000259" key="8">
    <source>
        <dbReference type="PROSITE" id="PS50110"/>
    </source>
</evidence>
<dbReference type="InterPro" id="IPR009057">
    <property type="entry name" value="Homeodomain-like_sf"/>
</dbReference>
<proteinExistence type="predicted"/>
<dbReference type="OrthoDB" id="9794370at2"/>
<dbReference type="RefSeq" id="WP_065544166.1">
    <property type="nucleotide sequence ID" value="NZ_CP015405.2"/>
</dbReference>
<dbReference type="AlphaFoldDB" id="A0A1C7IGP1"/>
<feature type="domain" description="Response regulatory" evidence="8">
    <location>
        <begin position="3"/>
        <end position="120"/>
    </location>
</feature>
<evidence type="ECO:0000259" key="7">
    <source>
        <dbReference type="PROSITE" id="PS01124"/>
    </source>
</evidence>
<keyword evidence="4" id="KW-0804">Transcription</keyword>
<dbReference type="Proteomes" id="UP000092574">
    <property type="component" value="Chromosome"/>
</dbReference>
<gene>
    <name evidence="9" type="ORF">A4V09_21430</name>
</gene>
<dbReference type="GO" id="GO:0000160">
    <property type="term" value="P:phosphorelay signal transduction system"/>
    <property type="evidence" value="ECO:0007669"/>
    <property type="project" value="InterPro"/>
</dbReference>
<dbReference type="InterPro" id="IPR001789">
    <property type="entry name" value="Sig_transdc_resp-reg_receiver"/>
</dbReference>
<dbReference type="InterPro" id="IPR011006">
    <property type="entry name" value="CheY-like_superfamily"/>
</dbReference>
<evidence type="ECO:0000256" key="1">
    <source>
        <dbReference type="ARBA" id="ARBA00018672"/>
    </source>
</evidence>
<dbReference type="Gene3D" id="1.10.10.60">
    <property type="entry name" value="Homeodomain-like"/>
    <property type="match status" value="2"/>
</dbReference>
<name>A0A1C7IGP1_9FIRM</name>
<dbReference type="PANTHER" id="PTHR43280">
    <property type="entry name" value="ARAC-FAMILY TRANSCRIPTIONAL REGULATOR"/>
    <property type="match status" value="1"/>
</dbReference>
<dbReference type="PRINTS" id="PR00032">
    <property type="entry name" value="HTHARAC"/>
</dbReference>
<dbReference type="GO" id="GO:0043565">
    <property type="term" value="F:sequence-specific DNA binding"/>
    <property type="evidence" value="ECO:0007669"/>
    <property type="project" value="InterPro"/>
</dbReference>
<organism evidence="9 10">
    <name type="scientific">Blautia pseudococcoides</name>
    <dbReference type="NCBI Taxonomy" id="1796616"/>
    <lineage>
        <taxon>Bacteria</taxon>
        <taxon>Bacillati</taxon>
        <taxon>Bacillota</taxon>
        <taxon>Clostridia</taxon>
        <taxon>Lachnospirales</taxon>
        <taxon>Lachnospiraceae</taxon>
        <taxon>Blautia</taxon>
    </lineage>
</organism>
<accession>A0A1C7IGP1</accession>
<feature type="modified residue" description="4-aspartylphosphate" evidence="6">
    <location>
        <position position="55"/>
    </location>
</feature>
<evidence type="ECO:0000313" key="10">
    <source>
        <dbReference type="Proteomes" id="UP000092574"/>
    </source>
</evidence>
<dbReference type="InterPro" id="IPR018060">
    <property type="entry name" value="HTH_AraC"/>
</dbReference>
<dbReference type="Pfam" id="PF12833">
    <property type="entry name" value="HTH_18"/>
    <property type="match status" value="1"/>
</dbReference>
<reference evidence="9" key="1">
    <citation type="submission" date="2017-04" db="EMBL/GenBank/DDBJ databases">
        <title>Complete Genome Sequences of Twelve Strains of a Stable Defined Moderately Diverse Mouse Microbiota 2 (sDMDMm2).</title>
        <authorList>
            <person name="Uchimura Y."/>
            <person name="Wyss M."/>
            <person name="Brugiroux S."/>
            <person name="Limenitakis J.P."/>
            <person name="Stecher B."/>
            <person name="McCoy K.D."/>
            <person name="Macpherson A.J."/>
        </authorList>
    </citation>
    <scope>NUCLEOTIDE SEQUENCE</scope>
    <source>
        <strain evidence="9">YL58</strain>
    </source>
</reference>
<evidence type="ECO:0000256" key="2">
    <source>
        <dbReference type="ARBA" id="ARBA00023015"/>
    </source>
</evidence>
<dbReference type="Gene3D" id="3.40.50.2300">
    <property type="match status" value="1"/>
</dbReference>
<dbReference type="GO" id="GO:0003700">
    <property type="term" value="F:DNA-binding transcription factor activity"/>
    <property type="evidence" value="ECO:0007669"/>
    <property type="project" value="InterPro"/>
</dbReference>
<evidence type="ECO:0000256" key="6">
    <source>
        <dbReference type="PROSITE-ProRule" id="PRU00169"/>
    </source>
</evidence>
<keyword evidence="6" id="KW-0597">Phosphoprotein</keyword>
<dbReference type="SMART" id="SM00342">
    <property type="entry name" value="HTH_ARAC"/>
    <property type="match status" value="1"/>
</dbReference>
<dbReference type="SUPFAM" id="SSF46689">
    <property type="entry name" value="Homeodomain-like"/>
    <property type="match status" value="1"/>
</dbReference>
<dbReference type="PROSITE" id="PS01124">
    <property type="entry name" value="HTH_ARAC_FAMILY_2"/>
    <property type="match status" value="1"/>
</dbReference>
<sequence>MKKVMIVDDNTLSSEGIVQNIDWELLDAEVIHVENNGDSAIESMRRAPVDLIISDIEMPNLDGISMSSLALSMNPLVKIILISAYDKFEYAKRAIRLGVCDYIEKPLDYSYLTEKIRNAFSIIDRERHNRELVEQSRPLMTEKFFTDLLHYSGKDAAAHLGRYPGYLNLNLDFSCFNVLKLEVENASSAEDELGITQYQIELLNVCDLLAEQCAVFGQVYFVKEFNGVIAILAQNTSSSNHFLQAAHKAVLGLMEKYREGLFSLNVGIGTVVEDFWNLHISYENASHALKYRFFFPHKNIFDAREALGREFSLFSFSESKEEELIRLLCQKNAPAIEEWLRGFFQEISLKYQTKNIVFVRIYSLLGRILKFLYELNIDTGDLEHDIISVYNHFELFNTYEEFYKWMNHLCLQVCQKLDTSLQTYHDQICGLVLSYIRENFEDNTLCLNDIAGHAGVSPAYLSALFKKVYGQSISDTIAAQRTEAACQYLKSSNLSLKEISIRCGYANQYYFSNSFKKKIGMSPSAYREQHSEI</sequence>
<dbReference type="EMBL" id="CP015405">
    <property type="protein sequence ID" value="ANU78074.1"/>
    <property type="molecule type" value="Genomic_DNA"/>
</dbReference>
<evidence type="ECO:0000256" key="5">
    <source>
        <dbReference type="ARBA" id="ARBA00024867"/>
    </source>
</evidence>
<evidence type="ECO:0000256" key="3">
    <source>
        <dbReference type="ARBA" id="ARBA00023125"/>
    </source>
</evidence>